<dbReference type="RefSeq" id="WP_259123772.1">
    <property type="nucleotide sequence ID" value="NZ_JANTZO010000005.1"/>
</dbReference>
<proteinExistence type="predicted"/>
<evidence type="ECO:0000256" key="1">
    <source>
        <dbReference type="SAM" id="Phobius"/>
    </source>
</evidence>
<evidence type="ECO:0000313" key="3">
    <source>
        <dbReference type="Proteomes" id="UP001155057"/>
    </source>
</evidence>
<comment type="caution">
    <text evidence="2">The sequence shown here is derived from an EMBL/GenBank/DDBJ whole genome shotgun (WGS) entry which is preliminary data.</text>
</comment>
<name>A0A9X2Q4C8_9BACT</name>
<organism evidence="2 3">
    <name type="scientific">Salinibacter ruber</name>
    <dbReference type="NCBI Taxonomy" id="146919"/>
    <lineage>
        <taxon>Bacteria</taxon>
        <taxon>Pseudomonadati</taxon>
        <taxon>Rhodothermota</taxon>
        <taxon>Rhodothermia</taxon>
        <taxon>Rhodothermales</taxon>
        <taxon>Salinibacteraceae</taxon>
        <taxon>Salinibacter</taxon>
    </lineage>
</organism>
<sequence length="130" mass="13531">MNITLLLLVLPVAGAVLMGIVKVVRAAGAILWWTGQGAMRIAEALSKGDWRLVAAVLFAGSFGAMLWTNAIGAESGEALSTVKPMLNESVAGPITVAHLIAGGIGGGIAHAIHLGTRTIVWTITDYSWRK</sequence>
<keyword evidence="1" id="KW-0472">Membrane</keyword>
<dbReference type="EMBL" id="JANUAE010000004">
    <property type="protein sequence ID" value="MCS3709854.1"/>
    <property type="molecule type" value="Genomic_DNA"/>
</dbReference>
<keyword evidence="1" id="KW-1133">Transmembrane helix</keyword>
<keyword evidence="1" id="KW-0812">Transmembrane</keyword>
<feature type="transmembrane region" description="Helical" evidence="1">
    <location>
        <begin position="50"/>
        <end position="67"/>
    </location>
</feature>
<evidence type="ECO:0000313" key="2">
    <source>
        <dbReference type="EMBL" id="MCS3709854.1"/>
    </source>
</evidence>
<accession>A0A9X2Q4C8</accession>
<protein>
    <submittedName>
        <fullName evidence="2">Uncharacterized protein</fullName>
    </submittedName>
</protein>
<dbReference type="Proteomes" id="UP001155057">
    <property type="component" value="Unassembled WGS sequence"/>
</dbReference>
<reference evidence="2" key="1">
    <citation type="submission" date="2022-08" db="EMBL/GenBank/DDBJ databases">
        <title>Genomic Encyclopedia of Type Strains, Phase V (KMG-V): Genome sequencing to study the core and pangenomes of soil and plant-associated prokaryotes.</title>
        <authorList>
            <person name="Whitman W."/>
        </authorList>
    </citation>
    <scope>NUCLEOTIDE SEQUENCE</scope>
    <source>
        <strain evidence="2">SP3049</strain>
    </source>
</reference>
<dbReference type="AlphaFoldDB" id="A0A9X2Q4C8"/>
<gene>
    <name evidence="2" type="ORF">GGP61_001458</name>
</gene>